<sequence length="1156" mass="132356">MASEGSSSGFVQPSIPKLDGHYDHWSMLMENFLRSKEYWGLIEEGIPEVRDEAALNEAQLKARNDLKLKDLKAKNYLYQAIDRVVLETILKKNTSKDIWDSLKKKYQGTSRVKRAQLQALRKEFEILHMKAGESVNEYFARTLTIANRMRIHGEKMEDVTIIEKILRSMTSKFDYVVCSIEESNDIDTMSVDELQSSLLVHEQRMSNQIEEEQALKVTHIENSSSRFRGRGGFRGRGRGRARGSFDKSSIECYNCHQNGHFQWECPGKTEGKANFVETDEEEILLMAYMDNNMSVMGKGSVKLLMNKKMQNINDVYYVPELKSNLISLGQLQETGCAILIQKGSCQIHDPKEGLVAEVKMSGNRMFQLKPESFDNQTCLKASISDPSWFWHYRFGHLNFNGLRVLQQKEMVKGLPQIETPSHVCEECLIAKQHRNSFPQESTWRASHVLQLVHSDICGPMNPTSNSNKRYFITFTDDFSRKTWVYFLKEKSEALEMFRKFKARVEKEKNQPIQCLRTDRGGEYTSSEFVNLCESNGIKRQLTAAYTPHQNGVSERRNITIMNMVRSMLTNKNVPKTFWPEAVNWSVHILNRCPTFSVKNMTPEEAWCGHKPAVDHFRVFGSIAYVHVPDQKRKKLDNKGEKCVLLGVSEESKAYRLYNPLTKKICISKDVVFDENNSWNWENLDKEKSVALELEDHESVEAENDAHGVREESNELESDHGSETAETSLQNMQRPRRKPGWMDDYTSGEEFSEEETLAHFALLAGSDPIAFDEAIKSSRWRKAMDAEIEAIEKNNTWELVELPKGEKAVGVKWIYKTKVNEKGEIDKFKARLVAKGYTQKYGIDYSEVFAPVARHDTIRMVIALAALNNWTVFQLDVKSAFLHGELVEQVFVEQPPGYVKQSMMKEFEMTDLGMMKYFLGIEVVQSAAGIFICQKKYAQEVLERFKMDDCNPVQIPIVPGTKLTRDVEGTKIDNTYYKQMVGSLMYITATRPDLTYAVSLISSDSDYAGDLDDRKSTSGYVFLLSGAAVSWSSKKQPVVTLSTTEAEFIAAASCVCQGIWLRRILEEVKHTQQGPLMLFCDNSSTIKLSKNPVLHGRSKHIDVRFHFLRDLTKEEVVKLCYCRSDEQIADIFTKPLKVDSFMKLRALLGMCSIEEIN</sequence>
<gene>
    <name evidence="1" type="ORF">MILVUS5_LOCUS23341</name>
</gene>
<accession>A0ACB0KHE8</accession>
<dbReference type="EMBL" id="CASHSV030000217">
    <property type="protein sequence ID" value="CAJ2656651.1"/>
    <property type="molecule type" value="Genomic_DNA"/>
</dbReference>
<name>A0ACB0KHE8_TRIPR</name>
<evidence type="ECO:0000313" key="1">
    <source>
        <dbReference type="EMBL" id="CAJ2656651.1"/>
    </source>
</evidence>
<evidence type="ECO:0000313" key="2">
    <source>
        <dbReference type="Proteomes" id="UP001177021"/>
    </source>
</evidence>
<reference evidence="1" key="1">
    <citation type="submission" date="2023-10" db="EMBL/GenBank/DDBJ databases">
        <authorList>
            <person name="Rodriguez Cubillos JULIANA M."/>
            <person name="De Vega J."/>
        </authorList>
    </citation>
    <scope>NUCLEOTIDE SEQUENCE</scope>
</reference>
<dbReference type="Proteomes" id="UP001177021">
    <property type="component" value="Unassembled WGS sequence"/>
</dbReference>
<organism evidence="1 2">
    <name type="scientific">Trifolium pratense</name>
    <name type="common">Red clover</name>
    <dbReference type="NCBI Taxonomy" id="57577"/>
    <lineage>
        <taxon>Eukaryota</taxon>
        <taxon>Viridiplantae</taxon>
        <taxon>Streptophyta</taxon>
        <taxon>Embryophyta</taxon>
        <taxon>Tracheophyta</taxon>
        <taxon>Spermatophyta</taxon>
        <taxon>Magnoliopsida</taxon>
        <taxon>eudicotyledons</taxon>
        <taxon>Gunneridae</taxon>
        <taxon>Pentapetalae</taxon>
        <taxon>rosids</taxon>
        <taxon>fabids</taxon>
        <taxon>Fabales</taxon>
        <taxon>Fabaceae</taxon>
        <taxon>Papilionoideae</taxon>
        <taxon>50 kb inversion clade</taxon>
        <taxon>NPAAA clade</taxon>
        <taxon>Hologalegina</taxon>
        <taxon>IRL clade</taxon>
        <taxon>Trifolieae</taxon>
        <taxon>Trifolium</taxon>
    </lineage>
</organism>
<proteinExistence type="predicted"/>
<comment type="caution">
    <text evidence="1">The sequence shown here is derived from an EMBL/GenBank/DDBJ whole genome shotgun (WGS) entry which is preliminary data.</text>
</comment>
<protein>
    <submittedName>
        <fullName evidence="1">Uncharacterized protein</fullName>
    </submittedName>
</protein>
<keyword evidence="2" id="KW-1185">Reference proteome</keyword>